<dbReference type="Proteomes" id="UP000887565">
    <property type="component" value="Unplaced"/>
</dbReference>
<evidence type="ECO:0000313" key="1">
    <source>
        <dbReference type="Proteomes" id="UP000887565"/>
    </source>
</evidence>
<keyword evidence="1" id="KW-1185">Reference proteome</keyword>
<reference evidence="2" key="1">
    <citation type="submission" date="2022-11" db="UniProtKB">
        <authorList>
            <consortium name="WormBaseParasite"/>
        </authorList>
    </citation>
    <scope>IDENTIFICATION</scope>
</reference>
<dbReference type="WBParaSite" id="nRc.2.0.1.t07773-RA">
    <property type="protein sequence ID" value="nRc.2.0.1.t07773-RA"/>
    <property type="gene ID" value="nRc.2.0.1.g07773"/>
</dbReference>
<sequence>MRLGNSSSPVRDDKSRFVKLLFNMAKPYSPLTIVGFSSYRNSECAIFHLEGLEFASPVKCLKMKPESMQKCIHKSIQRHDPELHEKLTVESSMTAIKFDEFSVGQTTN</sequence>
<evidence type="ECO:0000313" key="2">
    <source>
        <dbReference type="WBParaSite" id="nRc.2.0.1.t07773-RA"/>
    </source>
</evidence>
<organism evidence="1 2">
    <name type="scientific">Romanomermis culicivorax</name>
    <name type="common">Nematode worm</name>
    <dbReference type="NCBI Taxonomy" id="13658"/>
    <lineage>
        <taxon>Eukaryota</taxon>
        <taxon>Metazoa</taxon>
        <taxon>Ecdysozoa</taxon>
        <taxon>Nematoda</taxon>
        <taxon>Enoplea</taxon>
        <taxon>Dorylaimia</taxon>
        <taxon>Mermithida</taxon>
        <taxon>Mermithoidea</taxon>
        <taxon>Mermithidae</taxon>
        <taxon>Romanomermis</taxon>
    </lineage>
</organism>
<accession>A0A915I0X8</accession>
<protein>
    <submittedName>
        <fullName evidence="2">Uncharacterized protein</fullName>
    </submittedName>
</protein>
<dbReference type="AlphaFoldDB" id="A0A915I0X8"/>
<proteinExistence type="predicted"/>
<name>A0A915I0X8_ROMCU</name>